<dbReference type="AlphaFoldDB" id="A0A139ACX6"/>
<proteinExistence type="predicted"/>
<feature type="compositionally biased region" description="Basic and acidic residues" evidence="1">
    <location>
        <begin position="85"/>
        <end position="106"/>
    </location>
</feature>
<feature type="compositionally biased region" description="Basic and acidic residues" evidence="1">
    <location>
        <begin position="114"/>
        <end position="144"/>
    </location>
</feature>
<feature type="region of interest" description="Disordered" evidence="1">
    <location>
        <begin position="81"/>
        <end position="293"/>
    </location>
</feature>
<reference evidence="2 3" key="1">
    <citation type="journal article" date="2015" name="Genome Biol. Evol.">
        <title>Phylogenomic analyses indicate that early fungi evolved digesting cell walls of algal ancestors of land plants.</title>
        <authorList>
            <person name="Chang Y."/>
            <person name="Wang S."/>
            <person name="Sekimoto S."/>
            <person name="Aerts A.L."/>
            <person name="Choi C."/>
            <person name="Clum A."/>
            <person name="LaButti K.M."/>
            <person name="Lindquist E.A."/>
            <person name="Yee Ngan C."/>
            <person name="Ohm R.A."/>
            <person name="Salamov A.A."/>
            <person name="Grigoriev I.V."/>
            <person name="Spatafora J.W."/>
            <person name="Berbee M.L."/>
        </authorList>
    </citation>
    <scope>NUCLEOTIDE SEQUENCE [LARGE SCALE GENOMIC DNA]</scope>
    <source>
        <strain evidence="2 3">JEL478</strain>
    </source>
</reference>
<name>A0A139ACX6_GONPJ</name>
<feature type="compositionally biased region" description="Basic and acidic residues" evidence="1">
    <location>
        <begin position="284"/>
        <end position="293"/>
    </location>
</feature>
<sequence>MEQENPSVDPKKILDELENPKLLKLKRTPVSIWPPPEVVLAQDIVLYHEKDIPEEDVKALDFNTATLSLFHTNGVFNDFKVQNTDNHETPAKDKEKPTAAEAREAQDAVTLKTPTKEKEKPGAAKIKKAQDTVARETPTKEKSAAPDTDLAQDAALETPTKEKETPVDEDAAEFTISEESPTKGKGKSVAQISEIPAEKEVESKAPHPSRASMKKISQDDNGKCPTAETLVDDGEIPQVAGAAEHSDMLASSQTMESLNGGPSNKRSGSQLESPPRKKGRPLSAKKESKERPNVKWTEVIRDNFEVGDTFEAKTSPHYKVFFEIWEDFCDAPVHKKPPTKQTFDRSLIADFVQFVVDHPKYPQNIKLLPE</sequence>
<feature type="compositionally biased region" description="Polar residues" evidence="1">
    <location>
        <begin position="249"/>
        <end position="272"/>
    </location>
</feature>
<protein>
    <submittedName>
        <fullName evidence="2">Uncharacterized protein</fullName>
    </submittedName>
</protein>
<dbReference type="EMBL" id="KQ965767">
    <property type="protein sequence ID" value="KXS14676.1"/>
    <property type="molecule type" value="Genomic_DNA"/>
</dbReference>
<dbReference type="Proteomes" id="UP000070544">
    <property type="component" value="Unassembled WGS sequence"/>
</dbReference>
<gene>
    <name evidence="2" type="ORF">M427DRAFT_32886</name>
</gene>
<keyword evidence="3" id="KW-1185">Reference proteome</keyword>
<evidence type="ECO:0000313" key="3">
    <source>
        <dbReference type="Proteomes" id="UP000070544"/>
    </source>
</evidence>
<organism evidence="2 3">
    <name type="scientific">Gonapodya prolifera (strain JEL478)</name>
    <name type="common">Monoblepharis prolifera</name>
    <dbReference type="NCBI Taxonomy" id="1344416"/>
    <lineage>
        <taxon>Eukaryota</taxon>
        <taxon>Fungi</taxon>
        <taxon>Fungi incertae sedis</taxon>
        <taxon>Chytridiomycota</taxon>
        <taxon>Chytridiomycota incertae sedis</taxon>
        <taxon>Monoblepharidomycetes</taxon>
        <taxon>Monoblepharidales</taxon>
        <taxon>Gonapodyaceae</taxon>
        <taxon>Gonapodya</taxon>
    </lineage>
</organism>
<feature type="compositionally biased region" description="Basic and acidic residues" evidence="1">
    <location>
        <begin position="196"/>
        <end position="205"/>
    </location>
</feature>
<evidence type="ECO:0000313" key="2">
    <source>
        <dbReference type="EMBL" id="KXS14676.1"/>
    </source>
</evidence>
<evidence type="ECO:0000256" key="1">
    <source>
        <dbReference type="SAM" id="MobiDB-lite"/>
    </source>
</evidence>
<accession>A0A139ACX6</accession>